<comment type="caution">
    <text evidence="1">The sequence shown here is derived from an EMBL/GenBank/DDBJ whole genome shotgun (WGS) entry which is preliminary data.</text>
</comment>
<sequence>MVCGREIAVPSKNGAKAAASQTPDLCAVVIGSTAVQVLIACKVMLPKLRGQKWCVKPGAMEHEVFLATVYKGNIIKNLIMDCQSYTKYRPNETTGGIFVSWRRKEELPTGA</sequence>
<dbReference type="Proteomes" id="UP000196386">
    <property type="component" value="Unassembled WGS sequence"/>
</dbReference>
<proteinExistence type="predicted"/>
<evidence type="ECO:0000313" key="2">
    <source>
        <dbReference type="Proteomes" id="UP000196386"/>
    </source>
</evidence>
<accession>A0A1Y4MMK6</accession>
<protein>
    <submittedName>
        <fullName evidence="1">Uncharacterized protein</fullName>
    </submittedName>
</protein>
<evidence type="ECO:0000313" key="1">
    <source>
        <dbReference type="EMBL" id="OUP69954.1"/>
    </source>
</evidence>
<dbReference type="AlphaFoldDB" id="A0A1Y4MMK6"/>
<gene>
    <name evidence="1" type="ORF">B5F11_06400</name>
</gene>
<name>A0A1Y4MMK6_9FIRM</name>
<reference evidence="2" key="1">
    <citation type="submission" date="2017-04" db="EMBL/GenBank/DDBJ databases">
        <title>Function of individual gut microbiota members based on whole genome sequencing of pure cultures obtained from chicken caecum.</title>
        <authorList>
            <person name="Medvecky M."/>
            <person name="Cejkova D."/>
            <person name="Polansky O."/>
            <person name="Karasova D."/>
            <person name="Kubasova T."/>
            <person name="Cizek A."/>
            <person name="Rychlik I."/>
        </authorList>
    </citation>
    <scope>NUCLEOTIDE SEQUENCE [LARGE SCALE GENOMIC DNA]</scope>
    <source>
        <strain evidence="2">An175</strain>
    </source>
</reference>
<dbReference type="EMBL" id="NFKP01000006">
    <property type="protein sequence ID" value="OUP69954.1"/>
    <property type="molecule type" value="Genomic_DNA"/>
</dbReference>
<organism evidence="1 2">
    <name type="scientific">Anaerotruncus colihominis</name>
    <dbReference type="NCBI Taxonomy" id="169435"/>
    <lineage>
        <taxon>Bacteria</taxon>
        <taxon>Bacillati</taxon>
        <taxon>Bacillota</taxon>
        <taxon>Clostridia</taxon>
        <taxon>Eubacteriales</taxon>
        <taxon>Oscillospiraceae</taxon>
        <taxon>Anaerotruncus</taxon>
    </lineage>
</organism>